<comment type="caution">
    <text evidence="3">The sequence shown here is derived from an EMBL/GenBank/DDBJ whole genome shotgun (WGS) entry which is preliminary data.</text>
</comment>
<protein>
    <submittedName>
        <fullName evidence="3">Uncharacterized protein</fullName>
    </submittedName>
</protein>
<keyword evidence="2" id="KW-1133">Transmembrane helix</keyword>
<feature type="transmembrane region" description="Helical" evidence="2">
    <location>
        <begin position="12"/>
        <end position="33"/>
    </location>
</feature>
<keyword evidence="2" id="KW-0812">Transmembrane</keyword>
<reference evidence="3 4" key="1">
    <citation type="submission" date="2020-10" db="EMBL/GenBank/DDBJ databases">
        <title>Ca. Dormibacterota MAGs.</title>
        <authorList>
            <person name="Montgomery K."/>
        </authorList>
    </citation>
    <scope>NUCLEOTIDE SEQUENCE [LARGE SCALE GENOMIC DNA]</scope>
    <source>
        <strain evidence="3">SC8811_S16_3</strain>
    </source>
</reference>
<dbReference type="Proteomes" id="UP000620075">
    <property type="component" value="Unassembled WGS sequence"/>
</dbReference>
<evidence type="ECO:0000256" key="2">
    <source>
        <dbReference type="SAM" id="Phobius"/>
    </source>
</evidence>
<dbReference type="EMBL" id="JAEKNQ010000035">
    <property type="protein sequence ID" value="MBJ7603323.1"/>
    <property type="molecule type" value="Genomic_DNA"/>
</dbReference>
<evidence type="ECO:0000256" key="1">
    <source>
        <dbReference type="SAM" id="MobiDB-lite"/>
    </source>
</evidence>
<evidence type="ECO:0000313" key="4">
    <source>
        <dbReference type="Proteomes" id="UP000620075"/>
    </source>
</evidence>
<gene>
    <name evidence="3" type="ORF">JF888_09080</name>
</gene>
<keyword evidence="2" id="KW-0472">Membrane</keyword>
<proteinExistence type="predicted"/>
<dbReference type="RefSeq" id="WP_338179145.1">
    <property type="nucleotide sequence ID" value="NZ_JAEKNQ010000035.1"/>
</dbReference>
<sequence length="142" mass="15423">MREMRIRKPPFVVLLVLELAVVAGLGYVAVHLWQQRGSAGVARVTQPLPSAIGSDTQQPSEAPPIPSASPSHRTGPAAKPRQAKAPSPAPPAGISKQQVGQLNREEARWEASEWRILSQATRAAEEYLRKVVLPIVVATERR</sequence>
<feature type="region of interest" description="Disordered" evidence="1">
    <location>
        <begin position="47"/>
        <end position="104"/>
    </location>
</feature>
<dbReference type="AlphaFoldDB" id="A0A934KII5"/>
<organism evidence="3 4">
    <name type="scientific">Candidatus Dormiibacter inghamiae</name>
    <dbReference type="NCBI Taxonomy" id="3127013"/>
    <lineage>
        <taxon>Bacteria</taxon>
        <taxon>Bacillati</taxon>
        <taxon>Candidatus Dormiibacterota</taxon>
        <taxon>Candidatus Dormibacteria</taxon>
        <taxon>Candidatus Dormibacterales</taxon>
        <taxon>Candidatus Dormibacteraceae</taxon>
        <taxon>Candidatus Dormiibacter</taxon>
    </lineage>
</organism>
<evidence type="ECO:0000313" key="3">
    <source>
        <dbReference type="EMBL" id="MBJ7603323.1"/>
    </source>
</evidence>
<accession>A0A934KII5</accession>
<name>A0A934KII5_9BACT</name>